<evidence type="ECO:0000256" key="2">
    <source>
        <dbReference type="SAM" id="Phobius"/>
    </source>
</evidence>
<proteinExistence type="predicted"/>
<dbReference type="EMBL" id="JAZHXI010000005">
    <property type="protein sequence ID" value="KAL2071197.1"/>
    <property type="molecule type" value="Genomic_DNA"/>
</dbReference>
<feature type="signal peptide" evidence="3">
    <location>
        <begin position="1"/>
        <end position="22"/>
    </location>
</feature>
<feature type="region of interest" description="Disordered" evidence="1">
    <location>
        <begin position="345"/>
        <end position="372"/>
    </location>
</feature>
<name>A0ABR4CMK8_9HELO</name>
<keyword evidence="2" id="KW-0812">Transmembrane</keyword>
<dbReference type="PANTHER" id="PTHR16861:SF4">
    <property type="entry name" value="SH3 DOMAIN PROTEIN (AFU_ORTHOLOGUE AFUA_1G13610)"/>
    <property type="match status" value="1"/>
</dbReference>
<evidence type="ECO:0000313" key="4">
    <source>
        <dbReference type="EMBL" id="KAL2071197.1"/>
    </source>
</evidence>
<feature type="compositionally biased region" description="Low complexity" evidence="1">
    <location>
        <begin position="358"/>
        <end position="372"/>
    </location>
</feature>
<evidence type="ECO:0000256" key="3">
    <source>
        <dbReference type="SAM" id="SignalP"/>
    </source>
</evidence>
<comment type="caution">
    <text evidence="4">The sequence shown here is derived from an EMBL/GenBank/DDBJ whole genome shotgun (WGS) entry which is preliminary data.</text>
</comment>
<keyword evidence="2" id="KW-0472">Membrane</keyword>
<dbReference type="PANTHER" id="PTHR16861">
    <property type="entry name" value="GLYCOPROTEIN 38"/>
    <property type="match status" value="1"/>
</dbReference>
<reference evidence="4 5" key="1">
    <citation type="journal article" date="2024" name="Commun. Biol.">
        <title>Comparative genomic analysis of thermophilic fungi reveals convergent evolutionary adaptations and gene losses.</title>
        <authorList>
            <person name="Steindorff A.S."/>
            <person name="Aguilar-Pontes M.V."/>
            <person name="Robinson A.J."/>
            <person name="Andreopoulos B."/>
            <person name="LaButti K."/>
            <person name="Kuo A."/>
            <person name="Mondo S."/>
            <person name="Riley R."/>
            <person name="Otillar R."/>
            <person name="Haridas S."/>
            <person name="Lipzen A."/>
            <person name="Grimwood J."/>
            <person name="Schmutz J."/>
            <person name="Clum A."/>
            <person name="Reid I.D."/>
            <person name="Moisan M.C."/>
            <person name="Butler G."/>
            <person name="Nguyen T.T.M."/>
            <person name="Dewar K."/>
            <person name="Conant G."/>
            <person name="Drula E."/>
            <person name="Henrissat B."/>
            <person name="Hansel C."/>
            <person name="Singer S."/>
            <person name="Hutchinson M.I."/>
            <person name="de Vries R.P."/>
            <person name="Natvig D.O."/>
            <person name="Powell A.J."/>
            <person name="Tsang A."/>
            <person name="Grigoriev I.V."/>
        </authorList>
    </citation>
    <scope>NUCLEOTIDE SEQUENCE [LARGE SCALE GENOMIC DNA]</scope>
    <source>
        <strain evidence="4 5">CBS 494.80</strain>
    </source>
</reference>
<sequence>MRKSLAGISLGAIYFLAGKVVGQSGCGTNGVTRTIGSQDDARALTSCTVLSGSVAIATSTMGSIQIDGVEEILENVVVQSVSALSSLGSESLRRINGNWTLFNVTLLSTISFPALTSVDTFTLQALPAVPSFDFKAGLSSVANMIISNTFLSNLEGLNLKNADNIDISNNNNLKDVNLPLETAKNRINIQANGRSIRVSLPKLTSAGSMILRNISSISMPALSFLSGGLLFSGANASTITAENLTVITQGLSVVNNANLSTISFPELLSAGSIQIANNTGLTSLDFDKVGRLGNVSIAGNITSLDLPGLTTADIFHLESTSPSFNCSLFDANKVNSVIKGDYACNGTHQQRPSTTSLSGENPNPNPTPNSGSGLSGGAIAGIVVGSIAAIAILVAAIWFFRRRKDKSKTRAGEETFVGVDGKAEMDGKVVERKDPLVGRTELDSAAAPKGELPTGNEAHELPEHHGATEVGADERYELPGAAVAPAVSRKPVSNPRR</sequence>
<keyword evidence="5" id="KW-1185">Reference proteome</keyword>
<gene>
    <name evidence="4" type="ORF">VTL71DRAFT_12432</name>
</gene>
<accession>A0ABR4CMK8</accession>
<feature type="region of interest" description="Disordered" evidence="1">
    <location>
        <begin position="440"/>
        <end position="497"/>
    </location>
</feature>
<evidence type="ECO:0000313" key="5">
    <source>
        <dbReference type="Proteomes" id="UP001595075"/>
    </source>
</evidence>
<feature type="transmembrane region" description="Helical" evidence="2">
    <location>
        <begin position="378"/>
        <end position="400"/>
    </location>
</feature>
<dbReference type="SUPFAM" id="SSF52058">
    <property type="entry name" value="L domain-like"/>
    <property type="match status" value="2"/>
</dbReference>
<feature type="compositionally biased region" description="Basic and acidic residues" evidence="1">
    <location>
        <begin position="457"/>
        <end position="477"/>
    </location>
</feature>
<dbReference type="InterPro" id="IPR036941">
    <property type="entry name" value="Rcpt_L-dom_sf"/>
</dbReference>
<protein>
    <submittedName>
        <fullName evidence="4">Uncharacterized protein</fullName>
    </submittedName>
</protein>
<dbReference type="Gene3D" id="3.80.20.20">
    <property type="entry name" value="Receptor L-domain"/>
    <property type="match status" value="1"/>
</dbReference>
<evidence type="ECO:0000256" key="1">
    <source>
        <dbReference type="SAM" id="MobiDB-lite"/>
    </source>
</evidence>
<dbReference type="Proteomes" id="UP001595075">
    <property type="component" value="Unassembled WGS sequence"/>
</dbReference>
<organism evidence="4 5">
    <name type="scientific">Oculimacula yallundae</name>
    <dbReference type="NCBI Taxonomy" id="86028"/>
    <lineage>
        <taxon>Eukaryota</taxon>
        <taxon>Fungi</taxon>
        <taxon>Dikarya</taxon>
        <taxon>Ascomycota</taxon>
        <taxon>Pezizomycotina</taxon>
        <taxon>Leotiomycetes</taxon>
        <taxon>Helotiales</taxon>
        <taxon>Ploettnerulaceae</taxon>
        <taxon>Oculimacula</taxon>
    </lineage>
</organism>
<feature type="chain" id="PRO_5045477792" evidence="3">
    <location>
        <begin position="23"/>
        <end position="497"/>
    </location>
</feature>
<feature type="compositionally biased region" description="Polar residues" evidence="1">
    <location>
        <begin position="346"/>
        <end position="357"/>
    </location>
</feature>
<keyword evidence="3" id="KW-0732">Signal</keyword>
<keyword evidence="2" id="KW-1133">Transmembrane helix</keyword>